<dbReference type="Pfam" id="PF13704">
    <property type="entry name" value="Glyco_tranf_2_4"/>
    <property type="match status" value="1"/>
</dbReference>
<protein>
    <submittedName>
        <fullName evidence="4">Domain of uncharacterized function (DUF23)</fullName>
    </submittedName>
</protein>
<dbReference type="EMBL" id="UGDC01000003">
    <property type="protein sequence ID" value="STJ78683.1"/>
    <property type="molecule type" value="Genomic_DNA"/>
</dbReference>
<evidence type="ECO:0000313" key="4">
    <source>
        <dbReference type="EMBL" id="STJ78683.1"/>
    </source>
</evidence>
<name>A0A376Y534_ECOLX</name>
<gene>
    <name evidence="4" type="ORF">NCTC9117_01227</name>
</gene>
<keyword evidence="2" id="KW-0812">Transmembrane</keyword>
<dbReference type="PANTHER" id="PTHR21461:SF69">
    <property type="entry name" value="GLYCOSYLTRANSFERASE FAMILY 92 PROTEIN"/>
    <property type="match status" value="1"/>
</dbReference>
<dbReference type="GO" id="GO:0016020">
    <property type="term" value="C:membrane"/>
    <property type="evidence" value="ECO:0007669"/>
    <property type="project" value="UniProtKB-SubCell"/>
</dbReference>
<sequence length="322" mass="36645">MIKLSINADSIGIDTFLLDDNLKLYIAAIIKDEYSSLLEWIAYHRVLGVDGFIIADNGSRDGSRELLLSLARLGIVKMFDQPILVNQKPQLPAYEHILRSCPRDIDLLAFIDADEFLLPLESDTKLSDFFSEKFQDESVSAIALNWANFGSSGELFAEEGLVIERFTYRAPQPFNVHHNFKSVVKPERVNRFHNPHYADLRYGRYIDVLGRDLILHPRHGKGVSAEVIWSGVRVNHYAVKSLEEFLLGKHLRGSAATANRVKHKDYFKAHDRNDEECLLAAAFSGQVKAEMERLSVKLTELSAVEPIPTGSWFKKKMKKWMV</sequence>
<keyword evidence="3" id="KW-1133">Transmembrane helix</keyword>
<organism evidence="4 5">
    <name type="scientific">Escherichia coli</name>
    <dbReference type="NCBI Taxonomy" id="562"/>
    <lineage>
        <taxon>Bacteria</taxon>
        <taxon>Pseudomonadati</taxon>
        <taxon>Pseudomonadota</taxon>
        <taxon>Gammaproteobacteria</taxon>
        <taxon>Enterobacterales</taxon>
        <taxon>Enterobacteriaceae</taxon>
        <taxon>Escherichia</taxon>
    </lineage>
</organism>
<keyword evidence="3" id="KW-0472">Membrane</keyword>
<dbReference type="Proteomes" id="UP000254785">
    <property type="component" value="Unassembled WGS sequence"/>
</dbReference>
<dbReference type="CDD" id="cd00761">
    <property type="entry name" value="Glyco_tranf_GTA_type"/>
    <property type="match status" value="1"/>
</dbReference>
<reference evidence="4 5" key="1">
    <citation type="submission" date="2018-06" db="EMBL/GenBank/DDBJ databases">
        <authorList>
            <consortium name="Pathogen Informatics"/>
            <person name="Doyle S."/>
        </authorList>
    </citation>
    <scope>NUCLEOTIDE SEQUENCE [LARGE SCALE GENOMIC DNA]</scope>
    <source>
        <strain evidence="4 5">NCTC9117</strain>
    </source>
</reference>
<evidence type="ECO:0000256" key="3">
    <source>
        <dbReference type="ARBA" id="ARBA00022989"/>
    </source>
</evidence>
<dbReference type="GO" id="GO:0005737">
    <property type="term" value="C:cytoplasm"/>
    <property type="evidence" value="ECO:0007669"/>
    <property type="project" value="TreeGrafter"/>
</dbReference>
<dbReference type="PANTHER" id="PTHR21461">
    <property type="entry name" value="GLYCOSYLTRANSFERASE FAMILY 92 PROTEIN"/>
    <property type="match status" value="1"/>
</dbReference>
<accession>A0A376Y534</accession>
<dbReference type="AlphaFoldDB" id="A0A376Y534"/>
<comment type="subcellular location">
    <subcellularLocation>
        <location evidence="1">Membrane</location>
        <topology evidence="1">Single-pass membrane protein</topology>
    </subcellularLocation>
</comment>
<evidence type="ECO:0000256" key="1">
    <source>
        <dbReference type="ARBA" id="ARBA00004167"/>
    </source>
</evidence>
<evidence type="ECO:0000313" key="5">
    <source>
        <dbReference type="Proteomes" id="UP000254785"/>
    </source>
</evidence>
<proteinExistence type="predicted"/>
<evidence type="ECO:0000256" key="2">
    <source>
        <dbReference type="ARBA" id="ARBA00022692"/>
    </source>
</evidence>
<dbReference type="GO" id="GO:0016757">
    <property type="term" value="F:glycosyltransferase activity"/>
    <property type="evidence" value="ECO:0007669"/>
    <property type="project" value="TreeGrafter"/>
</dbReference>